<proteinExistence type="predicted"/>
<dbReference type="AlphaFoldDB" id="A0A2T4Z0S1"/>
<dbReference type="InterPro" id="IPR017516">
    <property type="entry name" value="AbrB_dup"/>
</dbReference>
<dbReference type="NCBIfam" id="TIGR03082">
    <property type="entry name" value="Gneg_AbrB_dup"/>
    <property type="match status" value="1"/>
</dbReference>
<sequence>MEWSRTALTLLCALLGGWLGHSLRIPAGPMIGSMVGVASVQLIGFPLGAFPSWLPIGLQICLGAMLGLKITRQTLVDLQSVWAPAIIVALLAVAFGVIVGWLISRVAGWDYLTSYFSAAPGGMSDLLLIASTTEADTSKVMTLHLVRLVTVILTVPLLVKWFFK</sequence>
<feature type="transmembrane region" description="Helical" evidence="1">
    <location>
        <begin position="80"/>
        <end position="103"/>
    </location>
</feature>
<feature type="transmembrane region" description="Helical" evidence="1">
    <location>
        <begin position="145"/>
        <end position="163"/>
    </location>
</feature>
<keyword evidence="3" id="KW-1185">Reference proteome</keyword>
<evidence type="ECO:0000256" key="1">
    <source>
        <dbReference type="SAM" id="Phobius"/>
    </source>
</evidence>
<organism evidence="2 3">
    <name type="scientific">Desmospora activa DSM 45169</name>
    <dbReference type="NCBI Taxonomy" id="1121389"/>
    <lineage>
        <taxon>Bacteria</taxon>
        <taxon>Bacillati</taxon>
        <taxon>Bacillota</taxon>
        <taxon>Bacilli</taxon>
        <taxon>Bacillales</taxon>
        <taxon>Thermoactinomycetaceae</taxon>
        <taxon>Desmospora</taxon>
    </lineage>
</organism>
<keyword evidence="1" id="KW-0472">Membrane</keyword>
<dbReference type="PANTHER" id="PTHR38457">
    <property type="entry name" value="REGULATOR ABRB-RELATED"/>
    <property type="match status" value="1"/>
</dbReference>
<evidence type="ECO:0000313" key="2">
    <source>
        <dbReference type="EMBL" id="PTM53315.1"/>
    </source>
</evidence>
<feature type="transmembrane region" description="Helical" evidence="1">
    <location>
        <begin position="48"/>
        <end position="68"/>
    </location>
</feature>
<dbReference type="EMBL" id="PZZP01000004">
    <property type="protein sequence ID" value="PTM53315.1"/>
    <property type="molecule type" value="Genomic_DNA"/>
</dbReference>
<keyword evidence="1" id="KW-0812">Transmembrane</keyword>
<evidence type="ECO:0008006" key="4">
    <source>
        <dbReference type="Google" id="ProtNLM"/>
    </source>
</evidence>
<dbReference type="RefSeq" id="WP_170105693.1">
    <property type="nucleotide sequence ID" value="NZ_PZZP01000004.1"/>
</dbReference>
<reference evidence="2 3" key="1">
    <citation type="submission" date="2018-04" db="EMBL/GenBank/DDBJ databases">
        <title>Genomic Encyclopedia of Archaeal and Bacterial Type Strains, Phase II (KMG-II): from individual species to whole genera.</title>
        <authorList>
            <person name="Goeker M."/>
        </authorList>
    </citation>
    <scope>NUCLEOTIDE SEQUENCE [LARGE SCALE GENOMIC DNA]</scope>
    <source>
        <strain evidence="2 3">DSM 45169</strain>
    </source>
</reference>
<dbReference type="Proteomes" id="UP000241639">
    <property type="component" value="Unassembled WGS sequence"/>
</dbReference>
<dbReference type="InterPro" id="IPR007820">
    <property type="entry name" value="AbrB_fam"/>
</dbReference>
<name>A0A2T4Z0S1_9BACL</name>
<comment type="caution">
    <text evidence="2">The sequence shown here is derived from an EMBL/GenBank/DDBJ whole genome shotgun (WGS) entry which is preliminary data.</text>
</comment>
<accession>A0A2T4Z0S1</accession>
<dbReference type="GO" id="GO:0010468">
    <property type="term" value="P:regulation of gene expression"/>
    <property type="evidence" value="ECO:0007669"/>
    <property type="project" value="InterPro"/>
</dbReference>
<dbReference type="GO" id="GO:0016020">
    <property type="term" value="C:membrane"/>
    <property type="evidence" value="ECO:0007669"/>
    <property type="project" value="InterPro"/>
</dbReference>
<dbReference type="PANTHER" id="PTHR38457:SF1">
    <property type="entry name" value="REGULATOR ABRB-RELATED"/>
    <property type="match status" value="1"/>
</dbReference>
<protein>
    <recommendedName>
        <fullName evidence="4">Membrane AbrB-like protein</fullName>
    </recommendedName>
</protein>
<dbReference type="Pfam" id="PF05145">
    <property type="entry name" value="AbrB"/>
    <property type="match status" value="1"/>
</dbReference>
<gene>
    <name evidence="2" type="ORF">C8J48_3639</name>
</gene>
<evidence type="ECO:0000313" key="3">
    <source>
        <dbReference type="Proteomes" id="UP000241639"/>
    </source>
</evidence>
<keyword evidence="1" id="KW-1133">Transmembrane helix</keyword>